<dbReference type="Gene3D" id="1.25.10.10">
    <property type="entry name" value="Leucine-rich Repeat Variant"/>
    <property type="match status" value="1"/>
</dbReference>
<dbReference type="GO" id="GO:0003729">
    <property type="term" value="F:mRNA binding"/>
    <property type="evidence" value="ECO:0007669"/>
    <property type="project" value="TreeGrafter"/>
</dbReference>
<dbReference type="Pfam" id="PF00806">
    <property type="entry name" value="PUF"/>
    <property type="match status" value="7"/>
</dbReference>
<evidence type="ECO:0000256" key="2">
    <source>
        <dbReference type="ARBA" id="ARBA00022490"/>
    </source>
</evidence>
<dbReference type="AlphaFoldDB" id="A0A565BK17"/>
<dbReference type="Proteomes" id="UP000489600">
    <property type="component" value="Unassembled WGS sequence"/>
</dbReference>
<name>A0A565BK17_9BRAS</name>
<keyword evidence="4" id="KW-0810">Translation regulation</keyword>
<dbReference type="EMBL" id="CABITT030000004">
    <property type="protein sequence ID" value="VVB01955.1"/>
    <property type="molecule type" value="Genomic_DNA"/>
</dbReference>
<dbReference type="InterPro" id="IPR016024">
    <property type="entry name" value="ARM-type_fold"/>
</dbReference>
<protein>
    <recommendedName>
        <fullName evidence="8">PUM-HD domain-containing protein</fullName>
    </recommendedName>
</protein>
<evidence type="ECO:0000256" key="1">
    <source>
        <dbReference type="ARBA" id="ARBA00004496"/>
    </source>
</evidence>
<dbReference type="CDD" id="cd07920">
    <property type="entry name" value="Pumilio"/>
    <property type="match status" value="1"/>
</dbReference>
<dbReference type="GO" id="GO:0005737">
    <property type="term" value="C:cytoplasm"/>
    <property type="evidence" value="ECO:0007669"/>
    <property type="project" value="UniProtKB-SubCell"/>
</dbReference>
<dbReference type="SUPFAM" id="SSF48371">
    <property type="entry name" value="ARM repeat"/>
    <property type="match status" value="1"/>
</dbReference>
<organism evidence="9 10">
    <name type="scientific">Arabis nemorensis</name>
    <dbReference type="NCBI Taxonomy" id="586526"/>
    <lineage>
        <taxon>Eukaryota</taxon>
        <taxon>Viridiplantae</taxon>
        <taxon>Streptophyta</taxon>
        <taxon>Embryophyta</taxon>
        <taxon>Tracheophyta</taxon>
        <taxon>Spermatophyta</taxon>
        <taxon>Magnoliopsida</taxon>
        <taxon>eudicotyledons</taxon>
        <taxon>Gunneridae</taxon>
        <taxon>Pentapetalae</taxon>
        <taxon>rosids</taxon>
        <taxon>malvids</taxon>
        <taxon>Brassicales</taxon>
        <taxon>Brassicaceae</taxon>
        <taxon>Arabideae</taxon>
        <taxon>Arabis</taxon>
    </lineage>
</organism>
<feature type="region of interest" description="Disordered" evidence="7">
    <location>
        <begin position="1"/>
        <end position="52"/>
    </location>
</feature>
<dbReference type="PROSITE" id="PS50302">
    <property type="entry name" value="PUM"/>
    <property type="match status" value="4"/>
</dbReference>
<keyword evidence="2" id="KW-0963">Cytoplasm</keyword>
<comment type="caution">
    <text evidence="9">The sequence shown here is derived from an EMBL/GenBank/DDBJ whole genome shotgun (WGS) entry which is preliminary data.</text>
</comment>
<evidence type="ECO:0000256" key="3">
    <source>
        <dbReference type="ARBA" id="ARBA00022737"/>
    </source>
</evidence>
<feature type="domain" description="PUM-HD" evidence="8">
    <location>
        <begin position="128"/>
        <end position="470"/>
    </location>
</feature>
<comment type="subcellular location">
    <subcellularLocation>
        <location evidence="1">Cytoplasm</location>
    </subcellularLocation>
</comment>
<gene>
    <name evidence="9" type="ORF">ANE_LOCUS12399</name>
</gene>
<keyword evidence="3" id="KW-0677">Repeat</keyword>
<feature type="compositionally biased region" description="Polar residues" evidence="7">
    <location>
        <begin position="1"/>
        <end position="10"/>
    </location>
</feature>
<feature type="repeat" description="Pumilio" evidence="6">
    <location>
        <begin position="338"/>
        <end position="373"/>
    </location>
</feature>
<evidence type="ECO:0000313" key="9">
    <source>
        <dbReference type="EMBL" id="VVB01955.1"/>
    </source>
</evidence>
<dbReference type="SMART" id="SM00025">
    <property type="entry name" value="Pumilio"/>
    <property type="match status" value="8"/>
</dbReference>
<keyword evidence="10" id="KW-1185">Reference proteome</keyword>
<proteinExistence type="predicted"/>
<dbReference type="PANTHER" id="PTHR12537:SF186">
    <property type="entry name" value="PUMILIO HOMOLOG 14-RELATED"/>
    <property type="match status" value="1"/>
</dbReference>
<feature type="compositionally biased region" description="Low complexity" evidence="7">
    <location>
        <begin position="31"/>
        <end position="43"/>
    </location>
</feature>
<sequence>MDAFRVNTTNGERDGWTTPVNQPAATTTAVSPSQSQMQSSSSQVRQPETQRADEQLFGVPSEYSLGVDLQTLESSFGRLSVFDSTARQQYPRQSNRSSNQMLNNGVFNGNLRDVPYFSRNRFADQSPRGYGAVAGINNPWMSGQNHALPPALENGRGSVVSLAKDRVSCLQLQKMIHEGSRETIDKIFKDVIFHICDLMVDPFGQHVIQMLIEKCSSKQITRILDVITHHHFQFVRICIDPLGTRTIQTLLNCLQSEDQILRIVEPISRVALTLTRSNNGKHVVLQCLNQFTPSQTRNLQDVIVGHCSQIATDQHGCCMLQHCLGINFDQLKHRLIAEIIAHALKLCVDCYGNYVVQYVVELEDHNVTAELVRQLVGHYGYLSRNKYGSHAVQKLLKINYIDSGLIVHDLLREIDTLLLDPFGNYVIQTAWFVSKDDLRHVMWRCIQNNIPLMSCNKFGRKVLEKLNLQSQR</sequence>
<dbReference type="InterPro" id="IPR033712">
    <property type="entry name" value="Pumilio_RNA-bd"/>
</dbReference>
<dbReference type="PANTHER" id="PTHR12537">
    <property type="entry name" value="RNA BINDING PROTEIN PUMILIO-RELATED"/>
    <property type="match status" value="1"/>
</dbReference>
<dbReference type="OrthoDB" id="668540at2759"/>
<reference evidence="9" key="1">
    <citation type="submission" date="2019-07" db="EMBL/GenBank/DDBJ databases">
        <authorList>
            <person name="Dittberner H."/>
        </authorList>
    </citation>
    <scope>NUCLEOTIDE SEQUENCE [LARGE SCALE GENOMIC DNA]</scope>
</reference>
<feature type="repeat" description="Pumilio" evidence="6">
    <location>
        <begin position="301"/>
        <end position="337"/>
    </location>
</feature>
<evidence type="ECO:0000256" key="5">
    <source>
        <dbReference type="ARBA" id="ARBA00022884"/>
    </source>
</evidence>
<dbReference type="InterPro" id="IPR033133">
    <property type="entry name" value="PUM-HD"/>
</dbReference>
<keyword evidence="5" id="KW-0694">RNA-binding</keyword>
<evidence type="ECO:0000259" key="8">
    <source>
        <dbReference type="PROSITE" id="PS50303"/>
    </source>
</evidence>
<evidence type="ECO:0000256" key="7">
    <source>
        <dbReference type="SAM" id="MobiDB-lite"/>
    </source>
</evidence>
<dbReference type="InterPro" id="IPR001313">
    <property type="entry name" value="Pumilio_RNA-bd_rpt"/>
</dbReference>
<dbReference type="InterPro" id="IPR011989">
    <property type="entry name" value="ARM-like"/>
</dbReference>
<feature type="compositionally biased region" description="Polar residues" evidence="7">
    <location>
        <begin position="18"/>
        <end position="30"/>
    </location>
</feature>
<accession>A0A565BK17</accession>
<evidence type="ECO:0000256" key="6">
    <source>
        <dbReference type="PROSITE-ProRule" id="PRU00317"/>
    </source>
</evidence>
<feature type="repeat" description="Pumilio" evidence="6">
    <location>
        <begin position="190"/>
        <end position="225"/>
    </location>
</feature>
<evidence type="ECO:0000256" key="4">
    <source>
        <dbReference type="ARBA" id="ARBA00022845"/>
    </source>
</evidence>
<feature type="repeat" description="Pumilio" evidence="6">
    <location>
        <begin position="374"/>
        <end position="412"/>
    </location>
</feature>
<evidence type="ECO:0000313" key="10">
    <source>
        <dbReference type="Proteomes" id="UP000489600"/>
    </source>
</evidence>
<dbReference type="PROSITE" id="PS50303">
    <property type="entry name" value="PUM_HD"/>
    <property type="match status" value="1"/>
</dbReference>
<dbReference type="GO" id="GO:0006417">
    <property type="term" value="P:regulation of translation"/>
    <property type="evidence" value="ECO:0007669"/>
    <property type="project" value="UniProtKB-KW"/>
</dbReference>